<feature type="compositionally biased region" description="Polar residues" evidence="7">
    <location>
        <begin position="344"/>
        <end position="360"/>
    </location>
</feature>
<dbReference type="InterPro" id="IPR048060">
    <property type="entry name" value="ZBTB11_BTB_POZ"/>
</dbReference>
<dbReference type="Pfam" id="PF13912">
    <property type="entry name" value="zf-C2H2_6"/>
    <property type="match status" value="3"/>
</dbReference>
<dbReference type="SUPFAM" id="SSF54695">
    <property type="entry name" value="POZ domain"/>
    <property type="match status" value="1"/>
</dbReference>
<sequence length="914" mass="102988">MLEELGLDAKSHEDSNETDEELSNTTSIPAAFPKSVKKKPIAKHELVFVDSKGLVKQSSSKHCLSVLNQLNQQRLSNQFCDVTLLIEGEEYKAHKSVLAANSEYFRELFIEKGAVSSHEAVVDLSGFCKSSFLPLLEFAYTSELTFDFCSMAEVAMLARHLFMSEVLEICENVHKQMEEKQITVYQKGDIHTVESTQNLAEQTEVEMQPVEGSEQPVPAEVSASEVAAAVNGAPSSAEPEEEAAAPQADLLPPEPAEATADDLLKPVEQCDATGNHVKMQLVECVSNSTVSVAQAELSVVEGVDTQSETKTETDQSESNTANAETASEDSSEIVKQNHGRQSKEQSISVSQLENVASSQDDTYKSKLRQRSVSEGGYIRLHKGIEKKLQSRKTNAKSAIQQVAMKLVQRGKKMKQPKRETTENNEVEAQHKCSECGMVFQRRYALIMHTLKHERTKDYKCPLCKKEFQYGASLRAHLVRHTRKTEVNATTASVEETGVSSVKGRIKREFICDICGRTLPKLYSLRIHMLKHTGVKPHACKVCGKTFTYKHGLKMHLALHEVQKQFKCDLCEKSFVTKRSLQEHMSIHTGESKYLCSICGKSFHRASGLSKHIKKHQPKPEVRGYQCTQCEKSFYEARDLRQHMNKHLGVKPFQCQFCGKCYSWKKDWYSHVKSHSVTDPYRCNICGKEFYEKALYRRHVKKATHGKKGRAKQNLERVCEHCGRKFTQLREYRRHMNNHEGVKPFECLTCGVAWADARSLKRHVRTHTGERPYVCPVCNEAYIDARTLRKHMTKFHRDYVPCKIMLEKDTLQFHNQGTQVEHAISILTADVQEQGTEISVGGEEIETVVVTGETLEAIEAVATTEECTSVSTLSDQSIMQVVNYVLAQQQGQKMAEVTQAIETVEVEVAHVTETE</sequence>
<feature type="domain" description="C2H2-type" evidence="9">
    <location>
        <begin position="716"/>
        <end position="743"/>
    </location>
</feature>
<feature type="region of interest" description="Disordered" evidence="7">
    <location>
        <begin position="1"/>
        <end position="27"/>
    </location>
</feature>
<dbReference type="InterPro" id="IPR000210">
    <property type="entry name" value="BTB/POZ_dom"/>
</dbReference>
<feature type="domain" description="C2H2-type" evidence="9">
    <location>
        <begin position="458"/>
        <end position="485"/>
    </location>
</feature>
<feature type="domain" description="C2H2-type" evidence="9">
    <location>
        <begin position="624"/>
        <end position="651"/>
    </location>
</feature>
<feature type="domain" description="C2H2-type" evidence="9">
    <location>
        <begin position="509"/>
        <end position="536"/>
    </location>
</feature>
<dbReference type="Proteomes" id="UP001652627">
    <property type="component" value="Chromosome 1"/>
</dbReference>
<feature type="domain" description="C2H2-type" evidence="9">
    <location>
        <begin position="680"/>
        <end position="709"/>
    </location>
</feature>
<dbReference type="PROSITE" id="PS50097">
    <property type="entry name" value="BTB"/>
    <property type="match status" value="1"/>
</dbReference>
<dbReference type="PANTHER" id="PTHR24393:SF34">
    <property type="entry name" value="PR_SET DOMAIN 13"/>
    <property type="match status" value="1"/>
</dbReference>
<dbReference type="InterPro" id="IPR036236">
    <property type="entry name" value="Znf_C2H2_sf"/>
</dbReference>
<dbReference type="CDD" id="cd18202">
    <property type="entry name" value="BTB_POZ_ZBTB11"/>
    <property type="match status" value="1"/>
</dbReference>
<feature type="compositionally biased region" description="Polar residues" evidence="7">
    <location>
        <begin position="316"/>
        <end position="325"/>
    </location>
</feature>
<keyword evidence="5" id="KW-0539">Nucleus</keyword>
<accession>A0ABM4EWK5</accession>
<protein>
    <submittedName>
        <fullName evidence="11">Zinc finger and BTB domain-containing protein 11 isoform X1</fullName>
    </submittedName>
</protein>
<feature type="domain" description="C2H2-type" evidence="9">
    <location>
        <begin position="744"/>
        <end position="771"/>
    </location>
</feature>
<dbReference type="Gene3D" id="3.30.710.10">
    <property type="entry name" value="Potassium Channel Kv1.1, Chain A"/>
    <property type="match status" value="1"/>
</dbReference>
<feature type="domain" description="C2H2-type" evidence="9">
    <location>
        <begin position="537"/>
        <end position="564"/>
    </location>
</feature>
<gene>
    <name evidence="11" type="primary">ZBTB11</name>
</gene>
<dbReference type="PANTHER" id="PTHR24393">
    <property type="entry name" value="ZINC FINGER PROTEIN"/>
    <property type="match status" value="1"/>
</dbReference>
<proteinExistence type="predicted"/>
<keyword evidence="3 6" id="KW-0863">Zinc-finger</keyword>
<dbReference type="GeneID" id="106490562"/>
<evidence type="ECO:0000256" key="5">
    <source>
        <dbReference type="ARBA" id="ARBA00023242"/>
    </source>
</evidence>
<organism evidence="10 11">
    <name type="scientific">Apteryx mantelli</name>
    <name type="common">North Island brown kiwi</name>
    <dbReference type="NCBI Taxonomy" id="2696672"/>
    <lineage>
        <taxon>Eukaryota</taxon>
        <taxon>Metazoa</taxon>
        <taxon>Chordata</taxon>
        <taxon>Craniata</taxon>
        <taxon>Vertebrata</taxon>
        <taxon>Euteleostomi</taxon>
        <taxon>Archelosauria</taxon>
        <taxon>Archosauria</taxon>
        <taxon>Dinosauria</taxon>
        <taxon>Saurischia</taxon>
        <taxon>Theropoda</taxon>
        <taxon>Coelurosauria</taxon>
        <taxon>Aves</taxon>
        <taxon>Palaeognathae</taxon>
        <taxon>Apterygiformes</taxon>
        <taxon>Apterygidae</taxon>
        <taxon>Apteryx</taxon>
    </lineage>
</organism>
<evidence type="ECO:0000256" key="1">
    <source>
        <dbReference type="ARBA" id="ARBA00022723"/>
    </source>
</evidence>
<feature type="domain" description="C2H2-type" evidence="9">
    <location>
        <begin position="593"/>
        <end position="620"/>
    </location>
</feature>
<evidence type="ECO:0000256" key="4">
    <source>
        <dbReference type="ARBA" id="ARBA00022833"/>
    </source>
</evidence>
<feature type="domain" description="C2H2-type" evidence="9">
    <location>
        <begin position="565"/>
        <end position="592"/>
    </location>
</feature>
<reference evidence="10" key="1">
    <citation type="submission" date="2025-05" db="UniProtKB">
        <authorList>
            <consortium name="RefSeq"/>
        </authorList>
    </citation>
    <scope>NUCLEOTIDE SEQUENCE [LARGE SCALE GENOMIC DNA]</scope>
</reference>
<keyword evidence="10" id="KW-1185">Reference proteome</keyword>
<dbReference type="Pfam" id="PF00096">
    <property type="entry name" value="zf-C2H2"/>
    <property type="match status" value="7"/>
</dbReference>
<evidence type="ECO:0000256" key="6">
    <source>
        <dbReference type="PROSITE-ProRule" id="PRU00042"/>
    </source>
</evidence>
<dbReference type="SMART" id="SM00355">
    <property type="entry name" value="ZnF_C2H2"/>
    <property type="match status" value="12"/>
</dbReference>
<dbReference type="InterPro" id="IPR013087">
    <property type="entry name" value="Znf_C2H2_type"/>
</dbReference>
<dbReference type="RefSeq" id="XP_067157071.1">
    <property type="nucleotide sequence ID" value="XM_067300970.1"/>
</dbReference>
<feature type="domain" description="C2H2-type" evidence="9">
    <location>
        <begin position="430"/>
        <end position="457"/>
    </location>
</feature>
<dbReference type="SMART" id="SM00225">
    <property type="entry name" value="BTB"/>
    <property type="match status" value="1"/>
</dbReference>
<feature type="domain" description="C2H2-type" evidence="9">
    <location>
        <begin position="772"/>
        <end position="800"/>
    </location>
</feature>
<keyword evidence="2" id="KW-0677">Repeat</keyword>
<evidence type="ECO:0000256" key="2">
    <source>
        <dbReference type="ARBA" id="ARBA00022737"/>
    </source>
</evidence>
<feature type="domain" description="C2H2-type" evidence="9">
    <location>
        <begin position="652"/>
        <end position="679"/>
    </location>
</feature>
<reference evidence="11" key="2">
    <citation type="submission" date="2025-08" db="UniProtKB">
        <authorList>
            <consortium name="RefSeq"/>
        </authorList>
    </citation>
    <scope>IDENTIFICATION</scope>
    <source>
        <tissue evidence="11">Blood</tissue>
    </source>
</reference>
<keyword evidence="1" id="KW-0479">Metal-binding</keyword>
<dbReference type="SUPFAM" id="SSF57667">
    <property type="entry name" value="beta-beta-alpha zinc fingers"/>
    <property type="match status" value="6"/>
</dbReference>
<dbReference type="Pfam" id="PF00651">
    <property type="entry name" value="BTB"/>
    <property type="match status" value="1"/>
</dbReference>
<evidence type="ECO:0000313" key="10">
    <source>
        <dbReference type="Proteomes" id="UP001652627"/>
    </source>
</evidence>
<name>A0ABM4EWK5_9AVES</name>
<dbReference type="Gene3D" id="3.30.160.60">
    <property type="entry name" value="Classic Zinc Finger"/>
    <property type="match status" value="10"/>
</dbReference>
<evidence type="ECO:0000313" key="11">
    <source>
        <dbReference type="RefSeq" id="XP_067157071.1"/>
    </source>
</evidence>
<evidence type="ECO:0000256" key="7">
    <source>
        <dbReference type="SAM" id="MobiDB-lite"/>
    </source>
</evidence>
<evidence type="ECO:0000259" key="8">
    <source>
        <dbReference type="PROSITE" id="PS50097"/>
    </source>
</evidence>
<dbReference type="PROSITE" id="PS00028">
    <property type="entry name" value="ZINC_FINGER_C2H2_1"/>
    <property type="match status" value="12"/>
</dbReference>
<feature type="compositionally biased region" description="Low complexity" evidence="7">
    <location>
        <begin position="216"/>
        <end position="237"/>
    </location>
</feature>
<feature type="region of interest" description="Disordered" evidence="7">
    <location>
        <begin position="302"/>
        <end position="368"/>
    </location>
</feature>
<feature type="region of interest" description="Disordered" evidence="7">
    <location>
        <begin position="206"/>
        <end position="254"/>
    </location>
</feature>
<evidence type="ECO:0000256" key="3">
    <source>
        <dbReference type="ARBA" id="ARBA00022771"/>
    </source>
</evidence>
<keyword evidence="4" id="KW-0862">Zinc</keyword>
<feature type="domain" description="BTB" evidence="8">
    <location>
        <begin position="80"/>
        <end position="148"/>
    </location>
</feature>
<evidence type="ECO:0000259" key="9">
    <source>
        <dbReference type="PROSITE" id="PS50157"/>
    </source>
</evidence>
<dbReference type="InterPro" id="IPR011333">
    <property type="entry name" value="SKP1/BTB/POZ_sf"/>
</dbReference>
<dbReference type="PROSITE" id="PS50157">
    <property type="entry name" value="ZINC_FINGER_C2H2_2"/>
    <property type="match status" value="12"/>
</dbReference>